<reference evidence="2 3" key="1">
    <citation type="journal article" date="2014" name="Genome Announc.">
        <title>Genome Sequence and Methylome of Soil Bacterium Gemmatirosa kalamazoonensis KBS708T, a Member of the Rarely Cultivated Gemmatimonadetes Phylum.</title>
        <authorList>
            <person name="Debruyn J.M."/>
            <person name="Radosevich M."/>
            <person name="Wommack K.E."/>
            <person name="Polson S.W."/>
            <person name="Hauser L.J."/>
            <person name="Fawaz M.N."/>
            <person name="Korlach J."/>
            <person name="Tsai Y.C."/>
        </authorList>
    </citation>
    <scope>NUCLEOTIDE SEQUENCE [LARGE SCALE GENOMIC DNA]</scope>
    <source>
        <strain evidence="2 3">KBS708</strain>
        <plasmid evidence="3">Plasmid 1</plasmid>
    </source>
</reference>
<keyword evidence="1" id="KW-0238">DNA-binding</keyword>
<dbReference type="PROSITE" id="PS51197">
    <property type="entry name" value="HTH_RRF2_2"/>
    <property type="match status" value="1"/>
</dbReference>
<dbReference type="InterPro" id="IPR000944">
    <property type="entry name" value="Tscrpt_reg_Rrf2"/>
</dbReference>
<dbReference type="PANTHER" id="PTHR33221:SF5">
    <property type="entry name" value="HTH-TYPE TRANSCRIPTIONAL REGULATOR ISCR"/>
    <property type="match status" value="1"/>
</dbReference>
<dbReference type="GO" id="GO:0003677">
    <property type="term" value="F:DNA binding"/>
    <property type="evidence" value="ECO:0007669"/>
    <property type="project" value="UniProtKB-KW"/>
</dbReference>
<gene>
    <name evidence="2" type="ORF">J421_5034</name>
</gene>
<dbReference type="InterPro" id="IPR030489">
    <property type="entry name" value="TR_Rrf2-type_CS"/>
</dbReference>
<dbReference type="NCBIfam" id="TIGR00738">
    <property type="entry name" value="rrf2_super"/>
    <property type="match status" value="1"/>
</dbReference>
<accession>W0RNH5</accession>
<protein>
    <submittedName>
        <fullName evidence="2">Transcriptional regulator, Rrf2 family</fullName>
    </submittedName>
</protein>
<dbReference type="InterPro" id="IPR036390">
    <property type="entry name" value="WH_DNA-bd_sf"/>
</dbReference>
<evidence type="ECO:0000313" key="2">
    <source>
        <dbReference type="EMBL" id="AHG92569.1"/>
    </source>
</evidence>
<dbReference type="PROSITE" id="PS01332">
    <property type="entry name" value="HTH_RRF2_1"/>
    <property type="match status" value="1"/>
</dbReference>
<dbReference type="PANTHER" id="PTHR33221">
    <property type="entry name" value="WINGED HELIX-TURN-HELIX TRANSCRIPTIONAL REGULATOR, RRF2 FAMILY"/>
    <property type="match status" value="1"/>
</dbReference>
<keyword evidence="3" id="KW-1185">Reference proteome</keyword>
<dbReference type="Gene3D" id="1.10.10.10">
    <property type="entry name" value="Winged helix-like DNA-binding domain superfamily/Winged helix DNA-binding domain"/>
    <property type="match status" value="1"/>
</dbReference>
<dbReference type="KEGG" id="gba:J421_5034"/>
<dbReference type="AlphaFoldDB" id="W0RNH5"/>
<sequence length="163" mass="17156">MMYGRHHAGDLVLSNTAEYALRAVLHLAGRPTGAWTHVSELARTTGVPRNYLSKTLNQLARAGVLRSTRGPSGGFRLAGPASELTLDRVVAPFMGLDTARCLLHDHPCGDAHACEAHTRWAPVARQVHAFFGATTVADLTGGAEGAAGALSSLHRSVIDGDTP</sequence>
<proteinExistence type="predicted"/>
<dbReference type="EMBL" id="CP007129">
    <property type="protein sequence ID" value="AHG92569.1"/>
    <property type="molecule type" value="Genomic_DNA"/>
</dbReference>
<geneLocation type="plasmid" evidence="2 3">
    <name>1</name>
</geneLocation>
<dbReference type="Pfam" id="PF02082">
    <property type="entry name" value="Rrf2"/>
    <property type="match status" value="1"/>
</dbReference>
<evidence type="ECO:0000256" key="1">
    <source>
        <dbReference type="ARBA" id="ARBA00023125"/>
    </source>
</evidence>
<evidence type="ECO:0000313" key="3">
    <source>
        <dbReference type="Proteomes" id="UP000019151"/>
    </source>
</evidence>
<dbReference type="Proteomes" id="UP000019151">
    <property type="component" value="Plasmid 1"/>
</dbReference>
<dbReference type="GO" id="GO:0003700">
    <property type="term" value="F:DNA-binding transcription factor activity"/>
    <property type="evidence" value="ECO:0007669"/>
    <property type="project" value="TreeGrafter"/>
</dbReference>
<dbReference type="SUPFAM" id="SSF46785">
    <property type="entry name" value="Winged helix' DNA-binding domain"/>
    <property type="match status" value="1"/>
</dbReference>
<dbReference type="HOGENOM" id="CLU_107144_1_4_0"/>
<organism evidence="2 3">
    <name type="scientific">Gemmatirosa kalamazoonensis</name>
    <dbReference type="NCBI Taxonomy" id="861299"/>
    <lineage>
        <taxon>Bacteria</taxon>
        <taxon>Pseudomonadati</taxon>
        <taxon>Gemmatimonadota</taxon>
        <taxon>Gemmatimonadia</taxon>
        <taxon>Gemmatimonadales</taxon>
        <taxon>Gemmatimonadaceae</taxon>
        <taxon>Gemmatirosa</taxon>
    </lineage>
</organism>
<name>W0RNH5_9BACT</name>
<dbReference type="GO" id="GO:0005829">
    <property type="term" value="C:cytosol"/>
    <property type="evidence" value="ECO:0007669"/>
    <property type="project" value="TreeGrafter"/>
</dbReference>
<dbReference type="InterPro" id="IPR036388">
    <property type="entry name" value="WH-like_DNA-bd_sf"/>
</dbReference>
<keyword evidence="2" id="KW-0614">Plasmid</keyword>
<dbReference type="InParanoid" id="W0RNH5"/>